<dbReference type="GO" id="GO:0019288">
    <property type="term" value="P:isopentenyl diphosphate biosynthetic process, methylerythritol 4-phosphate pathway"/>
    <property type="evidence" value="ECO:0007669"/>
    <property type="project" value="UniProtKB-UniPathway"/>
</dbReference>
<dbReference type="InterPro" id="IPR003526">
    <property type="entry name" value="MECDP_synthase"/>
</dbReference>
<evidence type="ECO:0000256" key="3">
    <source>
        <dbReference type="ARBA" id="ARBA00004709"/>
    </source>
</evidence>
<keyword evidence="7" id="KW-0456">Lyase</keyword>
<evidence type="ECO:0000256" key="6">
    <source>
        <dbReference type="ARBA" id="ARBA00023229"/>
    </source>
</evidence>
<keyword evidence="5" id="KW-0479">Metal-binding</keyword>
<evidence type="ECO:0000256" key="4">
    <source>
        <dbReference type="ARBA" id="ARBA00012579"/>
    </source>
</evidence>
<reference evidence="9" key="1">
    <citation type="submission" date="2018-05" db="EMBL/GenBank/DDBJ databases">
        <authorList>
            <person name="Lanie J.A."/>
            <person name="Ng W.-L."/>
            <person name="Kazmierczak K.M."/>
            <person name="Andrzejewski T.M."/>
            <person name="Davidsen T.M."/>
            <person name="Wayne K.J."/>
            <person name="Tettelin H."/>
            <person name="Glass J.I."/>
            <person name="Rusch D."/>
            <person name="Podicherti R."/>
            <person name="Tsui H.-C.T."/>
            <person name="Winkler M.E."/>
        </authorList>
    </citation>
    <scope>NUCLEOTIDE SEQUENCE</scope>
</reference>
<sequence>VIGGVRFPGYTGLDGHSDADVVAHAIIDAVLGAAGLGDIGQNFPDDSGEFDQVNSIDLLEQAAQLVQDTGWWIVNADCTVITDEPQIAPAKEEMEANLSRAAGGPVTVCGKRTEGIGALGRGEGIVAIAVALLEQR</sequence>
<evidence type="ECO:0000256" key="7">
    <source>
        <dbReference type="ARBA" id="ARBA00023239"/>
    </source>
</evidence>
<dbReference type="GO" id="GO:0046872">
    <property type="term" value="F:metal ion binding"/>
    <property type="evidence" value="ECO:0007669"/>
    <property type="project" value="UniProtKB-KW"/>
</dbReference>
<dbReference type="EC" id="4.6.1.12" evidence="4"/>
<dbReference type="SUPFAM" id="SSF69765">
    <property type="entry name" value="IpsF-like"/>
    <property type="match status" value="1"/>
</dbReference>
<evidence type="ECO:0000313" key="9">
    <source>
        <dbReference type="EMBL" id="SUZ49759.1"/>
    </source>
</evidence>
<dbReference type="AlphaFoldDB" id="A0A381N5N4"/>
<dbReference type="UniPathway" id="UPA00056">
    <property type="reaction ID" value="UER00095"/>
</dbReference>
<organism evidence="9">
    <name type="scientific">marine metagenome</name>
    <dbReference type="NCBI Taxonomy" id="408172"/>
    <lineage>
        <taxon>unclassified sequences</taxon>
        <taxon>metagenomes</taxon>
        <taxon>ecological metagenomes</taxon>
    </lineage>
</organism>
<name>A0A381N5N4_9ZZZZ</name>
<dbReference type="Gene3D" id="3.30.1330.50">
    <property type="entry name" value="2-C-methyl-D-erythritol 2,4-cyclodiphosphate synthase"/>
    <property type="match status" value="1"/>
</dbReference>
<dbReference type="PANTHER" id="PTHR43181:SF1">
    <property type="entry name" value="2-C-METHYL-D-ERYTHRITOL 2,4-CYCLODIPHOSPHATE SYNTHASE, CHLOROPLASTIC"/>
    <property type="match status" value="1"/>
</dbReference>
<feature type="non-terminal residue" evidence="9">
    <location>
        <position position="1"/>
    </location>
</feature>
<dbReference type="Pfam" id="PF02542">
    <property type="entry name" value="YgbB"/>
    <property type="match status" value="1"/>
</dbReference>
<dbReference type="PROSITE" id="PS01350">
    <property type="entry name" value="ISPF"/>
    <property type="match status" value="1"/>
</dbReference>
<dbReference type="CDD" id="cd00554">
    <property type="entry name" value="MECDP_synthase"/>
    <property type="match status" value="1"/>
</dbReference>
<protein>
    <recommendedName>
        <fullName evidence="4">2-C-methyl-D-erythritol 2,4-cyclodiphosphate synthase</fullName>
        <ecNumber evidence="4">4.6.1.12</ecNumber>
    </recommendedName>
</protein>
<dbReference type="HAMAP" id="MF_00107">
    <property type="entry name" value="IspF"/>
    <property type="match status" value="1"/>
</dbReference>
<dbReference type="GO" id="GO:0016114">
    <property type="term" value="P:terpenoid biosynthetic process"/>
    <property type="evidence" value="ECO:0007669"/>
    <property type="project" value="InterPro"/>
</dbReference>
<comment type="cofactor">
    <cofactor evidence="2">
        <name>a divalent metal cation</name>
        <dbReference type="ChEBI" id="CHEBI:60240"/>
    </cofactor>
</comment>
<dbReference type="InterPro" id="IPR036571">
    <property type="entry name" value="MECDP_synthase_sf"/>
</dbReference>
<evidence type="ECO:0000256" key="1">
    <source>
        <dbReference type="ARBA" id="ARBA00000200"/>
    </source>
</evidence>
<comment type="pathway">
    <text evidence="3">Isoprenoid biosynthesis; isopentenyl diphosphate biosynthesis via DXP pathway; isopentenyl diphosphate from 1-deoxy-D-xylulose 5-phosphate: step 4/6.</text>
</comment>
<dbReference type="NCBIfam" id="TIGR00151">
    <property type="entry name" value="ispF"/>
    <property type="match status" value="1"/>
</dbReference>
<dbReference type="GO" id="GO:0008685">
    <property type="term" value="F:2-C-methyl-D-erythritol 2,4-cyclodiphosphate synthase activity"/>
    <property type="evidence" value="ECO:0007669"/>
    <property type="project" value="UniProtKB-EC"/>
</dbReference>
<evidence type="ECO:0000256" key="5">
    <source>
        <dbReference type="ARBA" id="ARBA00022723"/>
    </source>
</evidence>
<evidence type="ECO:0000259" key="8">
    <source>
        <dbReference type="Pfam" id="PF02542"/>
    </source>
</evidence>
<evidence type="ECO:0000256" key="2">
    <source>
        <dbReference type="ARBA" id="ARBA00001968"/>
    </source>
</evidence>
<comment type="catalytic activity">
    <reaction evidence="1">
        <text>4-CDP-2-C-methyl-D-erythritol 2-phosphate = 2-C-methyl-D-erythritol 2,4-cyclic diphosphate + CMP</text>
        <dbReference type="Rhea" id="RHEA:23864"/>
        <dbReference type="ChEBI" id="CHEBI:57919"/>
        <dbReference type="ChEBI" id="CHEBI:58483"/>
        <dbReference type="ChEBI" id="CHEBI:60377"/>
        <dbReference type="EC" id="4.6.1.12"/>
    </reaction>
</comment>
<feature type="domain" description="2-C-methyl-D-erythritol 2,4-cyclodiphosphate synthase" evidence="8">
    <location>
        <begin position="1"/>
        <end position="133"/>
    </location>
</feature>
<gene>
    <name evidence="9" type="ORF">METZ01_LOCUS2613</name>
</gene>
<accession>A0A381N5N4</accession>
<dbReference type="EMBL" id="UINC01000133">
    <property type="protein sequence ID" value="SUZ49759.1"/>
    <property type="molecule type" value="Genomic_DNA"/>
</dbReference>
<dbReference type="PANTHER" id="PTHR43181">
    <property type="entry name" value="2-C-METHYL-D-ERYTHRITOL 2,4-CYCLODIPHOSPHATE SYNTHASE, CHLOROPLASTIC"/>
    <property type="match status" value="1"/>
</dbReference>
<dbReference type="InterPro" id="IPR020555">
    <property type="entry name" value="MECDP_synthase_CS"/>
</dbReference>
<proteinExistence type="inferred from homology"/>
<keyword evidence="6" id="KW-0414">Isoprene biosynthesis</keyword>